<evidence type="ECO:0008006" key="3">
    <source>
        <dbReference type="Google" id="ProtNLM"/>
    </source>
</evidence>
<name>A0A3S1AA64_ANAVA</name>
<organism evidence="1 2">
    <name type="scientific">Trichormus variabilis SAG 1403-4b</name>
    <dbReference type="NCBI Taxonomy" id="447716"/>
    <lineage>
        <taxon>Bacteria</taxon>
        <taxon>Bacillati</taxon>
        <taxon>Cyanobacteriota</taxon>
        <taxon>Cyanophyceae</taxon>
        <taxon>Nostocales</taxon>
        <taxon>Nostocaceae</taxon>
        <taxon>Trichormus</taxon>
    </lineage>
</organism>
<reference evidence="1 2" key="1">
    <citation type="journal article" date="2019" name="Genome Biol. Evol.">
        <title>Day and night: Metabolic profiles and evolutionary relationships of six axenic non-marine cyanobacteria.</title>
        <authorList>
            <person name="Will S.E."/>
            <person name="Henke P."/>
            <person name="Boedeker C."/>
            <person name="Huang S."/>
            <person name="Brinkmann H."/>
            <person name="Rohde M."/>
            <person name="Jarek M."/>
            <person name="Friedl T."/>
            <person name="Seufert S."/>
            <person name="Schumacher M."/>
            <person name="Overmann J."/>
            <person name="Neumann-Schaal M."/>
            <person name="Petersen J."/>
        </authorList>
    </citation>
    <scope>NUCLEOTIDE SEQUENCE [LARGE SCALE GENOMIC DNA]</scope>
    <source>
        <strain evidence="1 2">SAG 1403-4b</strain>
    </source>
</reference>
<keyword evidence="2" id="KW-1185">Reference proteome</keyword>
<sequence>MLDKIITIYSLIDDLLKGIGHQENSRREMSDIEIMTTALFQMPADHVWFFSASMIFL</sequence>
<accession>A0A3S1AA64</accession>
<proteinExistence type="predicted"/>
<comment type="caution">
    <text evidence="1">The sequence shown here is derived from an EMBL/GenBank/DDBJ whole genome shotgun (WGS) entry which is preliminary data.</text>
</comment>
<protein>
    <recommendedName>
        <fullName evidence="3">Transposase DDE domain-containing protein</fullName>
    </recommendedName>
</protein>
<dbReference type="RefSeq" id="WP_158624038.1">
    <property type="nucleotide sequence ID" value="NZ_RSCM01000006.1"/>
</dbReference>
<gene>
    <name evidence="1" type="ORF">DSM107003_21940</name>
</gene>
<dbReference type="EMBL" id="RSCM01000006">
    <property type="protein sequence ID" value="RUS96788.1"/>
    <property type="molecule type" value="Genomic_DNA"/>
</dbReference>
<dbReference type="OrthoDB" id="2187339at2"/>
<dbReference type="AlphaFoldDB" id="A0A3S1AA64"/>
<dbReference type="Proteomes" id="UP000276103">
    <property type="component" value="Unassembled WGS sequence"/>
</dbReference>
<evidence type="ECO:0000313" key="1">
    <source>
        <dbReference type="EMBL" id="RUS96788.1"/>
    </source>
</evidence>
<evidence type="ECO:0000313" key="2">
    <source>
        <dbReference type="Proteomes" id="UP000276103"/>
    </source>
</evidence>